<organism evidence="2 3">
    <name type="scientific">Caerostris extrusa</name>
    <name type="common">Bark spider</name>
    <name type="synonym">Caerostris bankana</name>
    <dbReference type="NCBI Taxonomy" id="172846"/>
    <lineage>
        <taxon>Eukaryota</taxon>
        <taxon>Metazoa</taxon>
        <taxon>Ecdysozoa</taxon>
        <taxon>Arthropoda</taxon>
        <taxon>Chelicerata</taxon>
        <taxon>Arachnida</taxon>
        <taxon>Araneae</taxon>
        <taxon>Araneomorphae</taxon>
        <taxon>Entelegynae</taxon>
        <taxon>Araneoidea</taxon>
        <taxon>Araneidae</taxon>
        <taxon>Caerostris</taxon>
    </lineage>
</organism>
<keyword evidence="3" id="KW-1185">Reference proteome</keyword>
<reference evidence="2 3" key="1">
    <citation type="submission" date="2021-06" db="EMBL/GenBank/DDBJ databases">
        <title>Caerostris extrusa draft genome.</title>
        <authorList>
            <person name="Kono N."/>
            <person name="Arakawa K."/>
        </authorList>
    </citation>
    <scope>NUCLEOTIDE SEQUENCE [LARGE SCALE GENOMIC DNA]</scope>
</reference>
<dbReference type="EMBL" id="BPLR01013597">
    <property type="protein sequence ID" value="GIY62235.1"/>
    <property type="molecule type" value="Genomic_DNA"/>
</dbReference>
<feature type="region of interest" description="Disordered" evidence="1">
    <location>
        <begin position="27"/>
        <end position="70"/>
    </location>
</feature>
<proteinExistence type="predicted"/>
<gene>
    <name evidence="2" type="ORF">CEXT_74191</name>
</gene>
<dbReference type="AlphaFoldDB" id="A0AAV4UY27"/>
<dbReference type="Proteomes" id="UP001054945">
    <property type="component" value="Unassembled WGS sequence"/>
</dbReference>
<evidence type="ECO:0000313" key="3">
    <source>
        <dbReference type="Proteomes" id="UP001054945"/>
    </source>
</evidence>
<accession>A0AAV4UY27</accession>
<protein>
    <submittedName>
        <fullName evidence="2">Uncharacterized protein</fullName>
    </submittedName>
</protein>
<sequence>MGIKSGKKSTKLQIALEKGMIPSRACRLQRRRGSAKQHFEGRKSLPIDYDGKNKDQPFQRIFESDLPLSP</sequence>
<evidence type="ECO:0000256" key="1">
    <source>
        <dbReference type="SAM" id="MobiDB-lite"/>
    </source>
</evidence>
<name>A0AAV4UY27_CAEEX</name>
<evidence type="ECO:0000313" key="2">
    <source>
        <dbReference type="EMBL" id="GIY62235.1"/>
    </source>
</evidence>
<feature type="compositionally biased region" description="Basic and acidic residues" evidence="1">
    <location>
        <begin position="37"/>
        <end position="57"/>
    </location>
</feature>
<comment type="caution">
    <text evidence="2">The sequence shown here is derived from an EMBL/GenBank/DDBJ whole genome shotgun (WGS) entry which is preliminary data.</text>
</comment>